<evidence type="ECO:0000256" key="4">
    <source>
        <dbReference type="ARBA" id="ARBA00022777"/>
    </source>
</evidence>
<keyword evidence="7 8" id="KW-0520">NAD</keyword>
<dbReference type="InterPro" id="IPR017438">
    <property type="entry name" value="ATP-NAD_kinase_N"/>
</dbReference>
<dbReference type="EC" id="2.7.1.23" evidence="8"/>
<dbReference type="HOGENOM" id="CLU_008831_0_2_2"/>
<dbReference type="HAMAP" id="MF_00361">
    <property type="entry name" value="NAD_kinase"/>
    <property type="match status" value="1"/>
</dbReference>
<accession>D9PXA7</accession>
<dbReference type="STRING" id="79929.MTBMA_c12670"/>
<feature type="binding site" evidence="8">
    <location>
        <begin position="177"/>
        <end position="182"/>
    </location>
    <ligand>
        <name>NAD(+)</name>
        <dbReference type="ChEBI" id="CHEBI:57540"/>
    </ligand>
</feature>
<dbReference type="FunFam" id="2.60.200.30:FF:000009">
    <property type="entry name" value="Poly(P)/ATP NAD kinase"/>
    <property type="match status" value="1"/>
</dbReference>
<comment type="subcellular location">
    <subcellularLocation>
        <location evidence="8">Cytoplasm</location>
    </subcellularLocation>
</comment>
<feature type="binding site" evidence="8">
    <location>
        <position position="72"/>
    </location>
    <ligand>
        <name>NAD(+)</name>
        <dbReference type="ChEBI" id="CHEBI:57540"/>
    </ligand>
</feature>
<feature type="binding site" evidence="8">
    <location>
        <position position="236"/>
    </location>
    <ligand>
        <name>NAD(+)</name>
        <dbReference type="ChEBI" id="CHEBI:57540"/>
    </ligand>
</feature>
<dbReference type="GO" id="GO:0046872">
    <property type="term" value="F:metal ion binding"/>
    <property type="evidence" value="ECO:0007669"/>
    <property type="project" value="UniProtKB-UniRule"/>
</dbReference>
<reference key="1">
    <citation type="submission" date="2009-08" db="EMBL/GenBank/DDBJ databases">
        <title>The genome sequence of Methanothermobacter marburgensis.</title>
        <authorList>
            <person name="Kaster A."/>
            <person name="Seedorf H."/>
            <person name="Goenrich M."/>
            <person name="Wiezer A."/>
            <person name="Liesegang H."/>
            <person name="Thauer R."/>
            <person name="Gottschalk G."/>
        </authorList>
    </citation>
    <scope>NUCLEOTIDE SEQUENCE</scope>
    <source>
        <strain>Marburg</strain>
    </source>
</reference>
<evidence type="ECO:0000256" key="6">
    <source>
        <dbReference type="ARBA" id="ARBA00022857"/>
    </source>
</evidence>
<dbReference type="GO" id="GO:0006741">
    <property type="term" value="P:NADP+ biosynthetic process"/>
    <property type="evidence" value="ECO:0007669"/>
    <property type="project" value="UniProtKB-UniRule"/>
</dbReference>
<sequence>MMRIGIIARFDVPEAVELAGKVASFLLNRGVELSVDLKVAEKLPELLEYGKDIRDMDVDMILTIGGDGTILRTQSLIEGKEIPILGINMGTVGFLTEVDPENVFSALEDVLIGNYAVERRTLLSVYHNGELPSALNEVVMMTRKPAKMLHIEISVDDEVVEELRADGIIIATPSGSTAYSMSAGGPIVDPRVEAFLIVPICPFKLSARPLVVSNKSVIRVKLLRKGKKAIAVIDGQYEEEINHMEEVVFKKSDHCAHFVRLSKDFYRKVREKLIEGGIDSIKS</sequence>
<evidence type="ECO:0000256" key="1">
    <source>
        <dbReference type="ARBA" id="ARBA00022490"/>
    </source>
</evidence>
<name>D9PXA7_METTM</name>
<evidence type="ECO:0000313" key="10">
    <source>
        <dbReference type="Proteomes" id="UP000000345"/>
    </source>
</evidence>
<feature type="binding site" evidence="8">
    <location>
        <position position="147"/>
    </location>
    <ligand>
        <name>NAD(+)</name>
        <dbReference type="ChEBI" id="CHEBI:57540"/>
    </ligand>
</feature>
<dbReference type="InterPro" id="IPR002504">
    <property type="entry name" value="NADK"/>
</dbReference>
<dbReference type="PANTHER" id="PTHR20275">
    <property type="entry name" value="NAD KINASE"/>
    <property type="match status" value="1"/>
</dbReference>
<comment type="cofactor">
    <cofactor evidence="8">
        <name>a divalent metal cation</name>
        <dbReference type="ChEBI" id="CHEBI:60240"/>
    </cofactor>
</comment>
<dbReference type="Gene3D" id="2.60.200.30">
    <property type="entry name" value="Probable inorganic polyphosphate/atp-NAD kinase, domain 2"/>
    <property type="match status" value="1"/>
</dbReference>
<feature type="binding site" evidence="8">
    <location>
        <begin position="136"/>
        <end position="137"/>
    </location>
    <ligand>
        <name>NAD(+)</name>
        <dbReference type="ChEBI" id="CHEBI:57540"/>
    </ligand>
</feature>
<dbReference type="GO" id="GO:0019674">
    <property type="term" value="P:NAD+ metabolic process"/>
    <property type="evidence" value="ECO:0007669"/>
    <property type="project" value="InterPro"/>
</dbReference>
<dbReference type="PANTHER" id="PTHR20275:SF43">
    <property type="entry name" value="BIFUNCTIONAL NADP PHOSPHATASE_NAD KINASE"/>
    <property type="match status" value="1"/>
</dbReference>
<dbReference type="PATRIC" id="fig|79929.8.peg.1230"/>
<dbReference type="GO" id="GO:0005737">
    <property type="term" value="C:cytoplasm"/>
    <property type="evidence" value="ECO:0007669"/>
    <property type="project" value="UniProtKB-SubCell"/>
</dbReference>
<dbReference type="KEGG" id="mmg:MTBMA_c12670"/>
<feature type="binding site" evidence="8">
    <location>
        <begin position="67"/>
        <end position="68"/>
    </location>
    <ligand>
        <name>NAD(+)</name>
        <dbReference type="ChEBI" id="CHEBI:57540"/>
    </ligand>
</feature>
<keyword evidence="3 8" id="KW-0547">Nucleotide-binding</keyword>
<organism evidence="9 10">
    <name type="scientific">Methanothermobacter marburgensis (strain ATCC BAA-927 / DSM 2133 / JCM 14651 / NBRC 100331 / OCM 82 / Marburg)</name>
    <name type="common">Methanobacterium thermoautotrophicum</name>
    <dbReference type="NCBI Taxonomy" id="79929"/>
    <lineage>
        <taxon>Archaea</taxon>
        <taxon>Methanobacteriati</taxon>
        <taxon>Methanobacteriota</taxon>
        <taxon>Methanomada group</taxon>
        <taxon>Methanobacteria</taxon>
        <taxon>Methanobacteriales</taxon>
        <taxon>Methanobacteriaceae</taxon>
        <taxon>Methanothermobacter</taxon>
    </lineage>
</organism>
<evidence type="ECO:0000256" key="8">
    <source>
        <dbReference type="HAMAP-Rule" id="MF_00361"/>
    </source>
</evidence>
<proteinExistence type="inferred from homology"/>
<keyword evidence="5 8" id="KW-0067">ATP-binding</keyword>
<dbReference type="GeneID" id="77400039"/>
<keyword evidence="10" id="KW-1185">Reference proteome</keyword>
<feature type="active site" description="Proton acceptor" evidence="8">
    <location>
        <position position="67"/>
    </location>
</feature>
<keyword evidence="1 8" id="KW-0963">Cytoplasm</keyword>
<evidence type="ECO:0000256" key="7">
    <source>
        <dbReference type="ARBA" id="ARBA00023027"/>
    </source>
</evidence>
<dbReference type="SUPFAM" id="SSF111331">
    <property type="entry name" value="NAD kinase/diacylglycerol kinase-like"/>
    <property type="match status" value="1"/>
</dbReference>
<feature type="binding site" evidence="8">
    <location>
        <position position="164"/>
    </location>
    <ligand>
        <name>NAD(+)</name>
        <dbReference type="ChEBI" id="CHEBI:57540"/>
    </ligand>
</feature>
<keyword evidence="6 8" id="KW-0521">NADP</keyword>
<dbReference type="Pfam" id="PF01513">
    <property type="entry name" value="NAD_kinase"/>
    <property type="match status" value="1"/>
</dbReference>
<comment type="function">
    <text evidence="8">Involved in the regulation of the intracellular balance of NAD and NADP, and is a key enzyme in the biosynthesis of NADP. Catalyzes specifically the phosphorylation on 2'-hydroxyl of the adenosine moiety of NAD to yield NADP.</text>
</comment>
<keyword evidence="4 8" id="KW-0418">Kinase</keyword>
<keyword evidence="2 8" id="KW-0808">Transferase</keyword>
<evidence type="ECO:0000256" key="2">
    <source>
        <dbReference type="ARBA" id="ARBA00022679"/>
    </source>
</evidence>
<evidence type="ECO:0000256" key="3">
    <source>
        <dbReference type="ARBA" id="ARBA00022741"/>
    </source>
</evidence>
<dbReference type="Pfam" id="PF20143">
    <property type="entry name" value="NAD_kinase_C"/>
    <property type="match status" value="1"/>
</dbReference>
<dbReference type="GO" id="GO:0003951">
    <property type="term" value="F:NAD+ kinase activity"/>
    <property type="evidence" value="ECO:0007669"/>
    <property type="project" value="UniProtKB-UniRule"/>
</dbReference>
<dbReference type="PaxDb" id="79929-MTBMA_c12670"/>
<reference evidence="9 10" key="2">
    <citation type="journal article" date="2010" name="J. Bacteriol.">
        <title>Complete genome sequence of Methanothermobacter marburgensis, a methanoarchaeon model organism.</title>
        <authorList>
            <person name="Liesegang H."/>
            <person name="Kaster A.K."/>
            <person name="Wiezer A."/>
            <person name="Goenrich M."/>
            <person name="Wollherr A."/>
            <person name="Seedorf H."/>
            <person name="Gottschalk G."/>
            <person name="Thauer R.K."/>
        </authorList>
    </citation>
    <scope>NUCLEOTIDE SEQUENCE [LARGE SCALE GENOMIC DNA]</scope>
    <source>
        <strain evidence="10">ATCC BAA-927 / DSM 2133 / JCM 14651 / NBRC 100331 / OCM 82 / Marburg</strain>
    </source>
</reference>
<dbReference type="AlphaFoldDB" id="D9PXA7"/>
<dbReference type="GO" id="GO:0005524">
    <property type="term" value="F:ATP binding"/>
    <property type="evidence" value="ECO:0007669"/>
    <property type="project" value="UniProtKB-KW"/>
</dbReference>
<feature type="binding site" evidence="8">
    <location>
        <position position="166"/>
    </location>
    <ligand>
        <name>NAD(+)</name>
        <dbReference type="ChEBI" id="CHEBI:57540"/>
    </ligand>
</feature>
<evidence type="ECO:0000313" key="9">
    <source>
        <dbReference type="EMBL" id="ADL58855.1"/>
    </source>
</evidence>
<dbReference type="RefSeq" id="WP_013296077.1">
    <property type="nucleotide sequence ID" value="NC_014408.1"/>
</dbReference>
<gene>
    <name evidence="8" type="primary">nadK</name>
    <name evidence="9" type="synonym">ppnK</name>
    <name evidence="9" type="ordered locus">MTBMA_c12670</name>
</gene>
<dbReference type="InterPro" id="IPR016064">
    <property type="entry name" value="NAD/diacylglycerol_kinase_sf"/>
</dbReference>
<dbReference type="Gene3D" id="3.40.50.10330">
    <property type="entry name" value="Probable inorganic polyphosphate/atp-NAD kinase, domain 1"/>
    <property type="match status" value="1"/>
</dbReference>
<evidence type="ECO:0000256" key="5">
    <source>
        <dbReference type="ARBA" id="ARBA00022840"/>
    </source>
</evidence>
<comment type="catalytic activity">
    <reaction evidence="8">
        <text>NAD(+) + ATP = ADP + NADP(+) + H(+)</text>
        <dbReference type="Rhea" id="RHEA:18629"/>
        <dbReference type="ChEBI" id="CHEBI:15378"/>
        <dbReference type="ChEBI" id="CHEBI:30616"/>
        <dbReference type="ChEBI" id="CHEBI:57540"/>
        <dbReference type="ChEBI" id="CHEBI:58349"/>
        <dbReference type="ChEBI" id="CHEBI:456216"/>
        <dbReference type="EC" id="2.7.1.23"/>
    </reaction>
</comment>
<dbReference type="Proteomes" id="UP000000345">
    <property type="component" value="Chromosome"/>
</dbReference>
<comment type="caution">
    <text evidence="8">Lacks conserved residue(s) required for the propagation of feature annotation.</text>
</comment>
<dbReference type="NCBIfam" id="NF002984">
    <property type="entry name" value="PRK03708.1"/>
    <property type="match status" value="1"/>
</dbReference>
<dbReference type="EMBL" id="CP001710">
    <property type="protein sequence ID" value="ADL58855.1"/>
    <property type="molecule type" value="Genomic_DNA"/>
</dbReference>
<comment type="similarity">
    <text evidence="8">Belongs to the NAD kinase family.</text>
</comment>
<protein>
    <recommendedName>
        <fullName evidence="8">NAD kinase</fullName>
        <ecNumber evidence="8">2.7.1.23</ecNumber>
    </recommendedName>
    <alternativeName>
        <fullName evidence="8">ATP-dependent NAD kinase</fullName>
    </alternativeName>
</protein>
<dbReference type="InterPro" id="IPR017437">
    <property type="entry name" value="ATP-NAD_kinase_PpnK-typ_C"/>
</dbReference>